<sequence>MHLRYRFVLPLVALCIALAIPALAAKPAPHAIPAANTITTHKQVGNTTAAAAACQMGILPPAANAFGYILPPDDEYYTYLVPANCPTCPNNAYLFSNAHVQLYYTESCSIPVYVSIVGVDNTDPACPHPNPFDVICPEVPYVLSDGGNIGVCIDYSLPLPAGCCVNRPAFLKFRFEQGTCQPDRPAFCGPPSCQNCRQYNIYPGSPPGGDDLCAVLAPYALYGAIMYVDADCCNATPSLPGTWGHIKTLYR</sequence>
<dbReference type="AlphaFoldDB" id="A0A9D6QN66"/>
<dbReference type="EMBL" id="JACQAY010000308">
    <property type="protein sequence ID" value="MBI3540458.1"/>
    <property type="molecule type" value="Genomic_DNA"/>
</dbReference>
<evidence type="ECO:0000256" key="1">
    <source>
        <dbReference type="SAM" id="SignalP"/>
    </source>
</evidence>
<keyword evidence="1" id="KW-0732">Signal</keyword>
<evidence type="ECO:0000313" key="2">
    <source>
        <dbReference type="EMBL" id="MBI3540458.1"/>
    </source>
</evidence>
<evidence type="ECO:0000313" key="3">
    <source>
        <dbReference type="Proteomes" id="UP000807850"/>
    </source>
</evidence>
<accession>A0A9D6QN66</accession>
<dbReference type="Proteomes" id="UP000807850">
    <property type="component" value="Unassembled WGS sequence"/>
</dbReference>
<comment type="caution">
    <text evidence="2">The sequence shown here is derived from an EMBL/GenBank/DDBJ whole genome shotgun (WGS) entry which is preliminary data.</text>
</comment>
<name>A0A9D6QN66_UNCEI</name>
<feature type="chain" id="PRO_5038593526" evidence="1">
    <location>
        <begin position="25"/>
        <end position="251"/>
    </location>
</feature>
<feature type="signal peptide" evidence="1">
    <location>
        <begin position="1"/>
        <end position="24"/>
    </location>
</feature>
<proteinExistence type="predicted"/>
<reference evidence="2" key="1">
    <citation type="submission" date="2020-07" db="EMBL/GenBank/DDBJ databases">
        <title>Huge and variable diversity of episymbiotic CPR bacteria and DPANN archaea in groundwater ecosystems.</title>
        <authorList>
            <person name="He C.Y."/>
            <person name="Keren R."/>
            <person name="Whittaker M."/>
            <person name="Farag I.F."/>
            <person name="Doudna J."/>
            <person name="Cate J.H.D."/>
            <person name="Banfield J.F."/>
        </authorList>
    </citation>
    <scope>NUCLEOTIDE SEQUENCE</scope>
    <source>
        <strain evidence="2">NC_groundwater_928_Pr1_S-0.2um_72_17</strain>
    </source>
</reference>
<gene>
    <name evidence="2" type="ORF">HY076_09320</name>
</gene>
<organism evidence="2 3">
    <name type="scientific">Eiseniibacteriota bacterium</name>
    <dbReference type="NCBI Taxonomy" id="2212470"/>
    <lineage>
        <taxon>Bacteria</taxon>
        <taxon>Candidatus Eiseniibacteriota</taxon>
    </lineage>
</organism>
<protein>
    <submittedName>
        <fullName evidence="2">Uncharacterized protein</fullName>
    </submittedName>
</protein>